<protein>
    <submittedName>
        <fullName evidence="1">Uncharacterized protein</fullName>
    </submittedName>
</protein>
<accession>A0A412FWQ8</accession>
<reference evidence="1 2" key="1">
    <citation type="submission" date="2018-08" db="EMBL/GenBank/DDBJ databases">
        <title>A genome reference for cultivated species of the human gut microbiota.</title>
        <authorList>
            <person name="Zou Y."/>
            <person name="Xue W."/>
            <person name="Luo G."/>
        </authorList>
    </citation>
    <scope>NUCLEOTIDE SEQUENCE [LARGE SCALE GENOMIC DNA]</scope>
    <source>
        <strain evidence="1 2">AF24-29LB</strain>
    </source>
</reference>
<gene>
    <name evidence="1" type="ORF">DWY26_07700</name>
</gene>
<comment type="caution">
    <text evidence="1">The sequence shown here is derived from an EMBL/GenBank/DDBJ whole genome shotgun (WGS) entry which is preliminary data.</text>
</comment>
<dbReference type="KEGG" id="bcac:CGC64_04510"/>
<evidence type="ECO:0000313" key="1">
    <source>
        <dbReference type="EMBL" id="RGR72579.1"/>
    </source>
</evidence>
<proteinExistence type="predicted"/>
<dbReference type="AlphaFoldDB" id="A0A412FWQ8"/>
<organism evidence="1 2">
    <name type="scientific">Bacteroides caccae</name>
    <dbReference type="NCBI Taxonomy" id="47678"/>
    <lineage>
        <taxon>Bacteria</taxon>
        <taxon>Pseudomonadati</taxon>
        <taxon>Bacteroidota</taxon>
        <taxon>Bacteroidia</taxon>
        <taxon>Bacteroidales</taxon>
        <taxon>Bacteroidaceae</taxon>
        <taxon>Bacteroides</taxon>
    </lineage>
</organism>
<dbReference type="EMBL" id="QRUO01000005">
    <property type="protein sequence ID" value="RGR72579.1"/>
    <property type="molecule type" value="Genomic_DNA"/>
</dbReference>
<sequence length="831" mass="97528">MVRSAFMGTFGEEAMKWLSLLTAPQYDYIVAIARKCPRLIDVILRESKTFSPSIWDKVITEHALPFHFAQMPPKHNYLLIDDSVFYGSTFKKIETLIKNLNNISQSENANECNKINIKNATLFLLENNRLENLNINMYFRTGNEQQAVTFVNYEMSAFLKGGPYDLEFPIIYHPGEFDENKIQTALEENFPEAQIYSLDEPVLLENGENATRKSWTILFYPINKRNAQSTDPEFSKIRFFLNETRNELRIVPFSPYPLTTDALSKFDLFLPDQHKDLYRKVYNRVSHLLDLEANNEDEEYIVYQTERSLVIWINYLLSINLYIKNKKALDNFLLSVNATSQHLDPKDIRFLIGYELAEELYPCIETWFKSNDIMTPLFIDYSPIYVNGLEEMVIPANYVNSFSQALSGKFAGSTAINEFVSWHFFCQHELIDNASRNQTASNKYARLRYGITYRGLYNNILVHKTDIDFEKDLHIAMDAQIDEGSVVPKYIKLSSPERKSMWTRMFRSGERIPKFIEMINLSLSLIVQLKKKLSVSSVPKTILETYLLQALTNSLDNKELYGLSDYSFKRYLMPVKDDMPMYCAAIAPDQKQNQCIPITRWLIDHDYMKESYDSYEISGCITEHIYYPHSFENAYNELSSAFARILDTFYEMKNYIFKLSLFGLSKEETKEIQIELLKLWKSRFEKCMTEFHNTSNDYSSSECYKFLYEYIKNYRDLDNNLLTKINKLTEEPGNENNKYWATILQKEQEGKAFAFDKELDGKFQLAILLCSAYSTIRSEIPMLKNNDIIQTELEDNNIKRLYDFVLKKESLRNDILQQICKNIFEKSFYFY</sequence>
<evidence type="ECO:0000313" key="2">
    <source>
        <dbReference type="Proteomes" id="UP000284205"/>
    </source>
</evidence>
<dbReference type="Proteomes" id="UP000284205">
    <property type="component" value="Unassembled WGS sequence"/>
</dbReference>
<name>A0A412FWQ8_9BACE</name>